<dbReference type="AlphaFoldDB" id="A0A498IGF0"/>
<evidence type="ECO:0000313" key="4">
    <source>
        <dbReference type="Proteomes" id="UP000290289"/>
    </source>
</evidence>
<evidence type="ECO:0000313" key="3">
    <source>
        <dbReference type="EMBL" id="RXH81204.1"/>
    </source>
</evidence>
<feature type="region of interest" description="Disordered" evidence="1">
    <location>
        <begin position="1"/>
        <end position="20"/>
    </location>
</feature>
<keyword evidence="4" id="KW-1185">Reference proteome</keyword>
<dbReference type="EMBL" id="RDQH01000338">
    <property type="protein sequence ID" value="RXH81204.1"/>
    <property type="molecule type" value="Genomic_DNA"/>
</dbReference>
<feature type="transmembrane region" description="Helical" evidence="2">
    <location>
        <begin position="32"/>
        <end position="53"/>
    </location>
</feature>
<evidence type="ECO:0000256" key="2">
    <source>
        <dbReference type="SAM" id="Phobius"/>
    </source>
</evidence>
<keyword evidence="2" id="KW-0812">Transmembrane</keyword>
<accession>A0A498IGF0</accession>
<comment type="caution">
    <text evidence="3">The sequence shown here is derived from an EMBL/GenBank/DDBJ whole genome shotgun (WGS) entry which is preliminary data.</text>
</comment>
<keyword evidence="2" id="KW-0472">Membrane</keyword>
<evidence type="ECO:0000256" key="1">
    <source>
        <dbReference type="SAM" id="MobiDB-lite"/>
    </source>
</evidence>
<proteinExistence type="predicted"/>
<organism evidence="3 4">
    <name type="scientific">Malus domestica</name>
    <name type="common">Apple</name>
    <name type="synonym">Pyrus malus</name>
    <dbReference type="NCBI Taxonomy" id="3750"/>
    <lineage>
        <taxon>Eukaryota</taxon>
        <taxon>Viridiplantae</taxon>
        <taxon>Streptophyta</taxon>
        <taxon>Embryophyta</taxon>
        <taxon>Tracheophyta</taxon>
        <taxon>Spermatophyta</taxon>
        <taxon>Magnoliopsida</taxon>
        <taxon>eudicotyledons</taxon>
        <taxon>Gunneridae</taxon>
        <taxon>Pentapetalae</taxon>
        <taxon>rosids</taxon>
        <taxon>fabids</taxon>
        <taxon>Rosales</taxon>
        <taxon>Rosaceae</taxon>
        <taxon>Amygdaloideae</taxon>
        <taxon>Maleae</taxon>
        <taxon>Malus</taxon>
    </lineage>
</organism>
<reference evidence="3 4" key="1">
    <citation type="submission" date="2018-10" db="EMBL/GenBank/DDBJ databases">
        <title>A high-quality apple genome assembly.</title>
        <authorList>
            <person name="Hu J."/>
        </authorList>
    </citation>
    <scope>NUCLEOTIDE SEQUENCE [LARGE SCALE GENOMIC DNA]</scope>
    <source>
        <strain evidence="4">cv. HFTH1</strain>
        <tissue evidence="3">Young leaf</tissue>
    </source>
</reference>
<keyword evidence="2" id="KW-1133">Transmembrane helix</keyword>
<dbReference type="Proteomes" id="UP000290289">
    <property type="component" value="Chromosome 12"/>
</dbReference>
<protein>
    <submittedName>
        <fullName evidence="3">Uncharacterized protein</fullName>
    </submittedName>
</protein>
<sequence length="84" mass="9515">MALRRSHNGVARPLGSHGNNLRAPLKLLVRPLKVAGATSWSCCIFLGFFWFSFGLAEEEDEDEDVLSLPFTPRDHTLFLFNFFS</sequence>
<gene>
    <name evidence="3" type="ORF">DVH24_005118</name>
</gene>
<name>A0A498IGF0_MALDO</name>